<feature type="region of interest" description="Disordered" evidence="1">
    <location>
        <begin position="50"/>
        <end position="70"/>
    </location>
</feature>
<evidence type="ECO:0000313" key="3">
    <source>
        <dbReference type="Proteomes" id="UP001337655"/>
    </source>
</evidence>
<name>A0AAV9P4C4_9PEZI</name>
<evidence type="ECO:0000313" key="2">
    <source>
        <dbReference type="EMBL" id="KAK5167442.1"/>
    </source>
</evidence>
<keyword evidence="3" id="KW-1185">Reference proteome</keyword>
<accession>A0AAV9P4C4</accession>
<dbReference type="Proteomes" id="UP001337655">
    <property type="component" value="Unassembled WGS sequence"/>
</dbReference>
<dbReference type="AlphaFoldDB" id="A0AAV9P4C4"/>
<comment type="caution">
    <text evidence="2">The sequence shown here is derived from an EMBL/GenBank/DDBJ whole genome shotgun (WGS) entry which is preliminary data.</text>
</comment>
<dbReference type="RefSeq" id="XP_064657148.1">
    <property type="nucleotide sequence ID" value="XM_064804378.1"/>
</dbReference>
<organism evidence="2 3">
    <name type="scientific">Saxophila tyrrhenica</name>
    <dbReference type="NCBI Taxonomy" id="1690608"/>
    <lineage>
        <taxon>Eukaryota</taxon>
        <taxon>Fungi</taxon>
        <taxon>Dikarya</taxon>
        <taxon>Ascomycota</taxon>
        <taxon>Pezizomycotina</taxon>
        <taxon>Dothideomycetes</taxon>
        <taxon>Dothideomycetidae</taxon>
        <taxon>Mycosphaerellales</taxon>
        <taxon>Extremaceae</taxon>
        <taxon>Saxophila</taxon>
    </lineage>
</organism>
<evidence type="ECO:0000256" key="1">
    <source>
        <dbReference type="SAM" id="MobiDB-lite"/>
    </source>
</evidence>
<protein>
    <submittedName>
        <fullName evidence="2">Uncharacterized protein</fullName>
    </submittedName>
</protein>
<dbReference type="GeneID" id="89928477"/>
<sequence length="70" mass="7537">MPMDDSFDNVFEAGLAEREEDIPVYYDLDERDSDAIACNIVAYSGDHCGGNTGGPLGIPTNNKDQASMHA</sequence>
<proteinExistence type="predicted"/>
<dbReference type="EMBL" id="JAVRRT010000011">
    <property type="protein sequence ID" value="KAK5167442.1"/>
    <property type="molecule type" value="Genomic_DNA"/>
</dbReference>
<reference evidence="2 3" key="1">
    <citation type="submission" date="2023-08" db="EMBL/GenBank/DDBJ databases">
        <title>Black Yeasts Isolated from many extreme environments.</title>
        <authorList>
            <person name="Coleine C."/>
            <person name="Stajich J.E."/>
            <person name="Selbmann L."/>
        </authorList>
    </citation>
    <scope>NUCLEOTIDE SEQUENCE [LARGE SCALE GENOMIC DNA]</scope>
    <source>
        <strain evidence="2 3">CCFEE 5935</strain>
    </source>
</reference>
<gene>
    <name evidence="2" type="ORF">LTR77_007141</name>
</gene>
<feature type="compositionally biased region" description="Polar residues" evidence="1">
    <location>
        <begin position="59"/>
        <end position="70"/>
    </location>
</feature>